<accession>A0ABS1L282</accession>
<protein>
    <submittedName>
        <fullName evidence="1">Uncharacterized protein</fullName>
    </submittedName>
</protein>
<organism evidence="1 2">
    <name type="scientific">Chryseolinea lacunae</name>
    <dbReference type="NCBI Taxonomy" id="2801331"/>
    <lineage>
        <taxon>Bacteria</taxon>
        <taxon>Pseudomonadati</taxon>
        <taxon>Bacteroidota</taxon>
        <taxon>Cytophagia</taxon>
        <taxon>Cytophagales</taxon>
        <taxon>Fulvivirgaceae</taxon>
        <taxon>Chryseolinea</taxon>
    </lineage>
</organism>
<name>A0ABS1L282_9BACT</name>
<sequence length="129" mass="15346">MVNGEFYRRYLNLPDPYGQQETSFTMLFEFREFEGKMYLKYQREEDTYNLFNKTTNAIILKQSFMKELFVNNVLPHQTHAPDATMNMNRSVEGQAKPYNEAFWKYYNAPVETARDSQILKALSEMESKP</sequence>
<dbReference type="Proteomes" id="UP000613030">
    <property type="component" value="Unassembled WGS sequence"/>
</dbReference>
<keyword evidence="2" id="KW-1185">Reference proteome</keyword>
<evidence type="ECO:0000313" key="1">
    <source>
        <dbReference type="EMBL" id="MBL0745558.1"/>
    </source>
</evidence>
<evidence type="ECO:0000313" key="2">
    <source>
        <dbReference type="Proteomes" id="UP000613030"/>
    </source>
</evidence>
<dbReference type="EMBL" id="JAERRB010000017">
    <property type="protein sequence ID" value="MBL0745558.1"/>
    <property type="molecule type" value="Genomic_DNA"/>
</dbReference>
<proteinExistence type="predicted"/>
<gene>
    <name evidence="1" type="ORF">JI741_30275</name>
</gene>
<reference evidence="1 2" key="1">
    <citation type="submission" date="2021-01" db="EMBL/GenBank/DDBJ databases">
        <title>Chryseolinea sp. Jin1 Genome sequencing and assembly.</title>
        <authorList>
            <person name="Kim I."/>
        </authorList>
    </citation>
    <scope>NUCLEOTIDE SEQUENCE [LARGE SCALE GENOMIC DNA]</scope>
    <source>
        <strain evidence="1 2">Jin1</strain>
    </source>
</reference>
<comment type="caution">
    <text evidence="1">The sequence shown here is derived from an EMBL/GenBank/DDBJ whole genome shotgun (WGS) entry which is preliminary data.</text>
</comment>